<dbReference type="SUPFAM" id="SSF47240">
    <property type="entry name" value="Ferritin-like"/>
    <property type="match status" value="1"/>
</dbReference>
<keyword evidence="2" id="KW-1185">Reference proteome</keyword>
<comment type="caution">
    <text evidence="1">The sequence shown here is derived from an EMBL/GenBank/DDBJ whole genome shotgun (WGS) entry which is preliminary data.</text>
</comment>
<name>A0ABV2BTZ7_9GAMM</name>
<protein>
    <submittedName>
        <fullName evidence="1">Ferritin-like domain-containing protein</fullName>
    </submittedName>
</protein>
<organism evidence="1 2">
    <name type="scientific">Aliikangiella maris</name>
    <dbReference type="NCBI Taxonomy" id="3162458"/>
    <lineage>
        <taxon>Bacteria</taxon>
        <taxon>Pseudomonadati</taxon>
        <taxon>Pseudomonadota</taxon>
        <taxon>Gammaproteobacteria</taxon>
        <taxon>Oceanospirillales</taxon>
        <taxon>Pleioneaceae</taxon>
        <taxon>Aliikangiella</taxon>
    </lineage>
</organism>
<dbReference type="InterPro" id="IPR009078">
    <property type="entry name" value="Ferritin-like_SF"/>
</dbReference>
<sequence>MKLVEKFLKKAVEHYYTQVVACPESRVWYHNLYQQLESGGEVPDLDTCRGKLNDEWIEPLFDKHQDDENRHADMWLTLLKKRNAYRPEDIPQWANTVAAFCNRGWLATVDKLSKDKPIHQSELITMFAGIHALENLAIGRFQLMSDLHREIDPEISELLDVVIRDEKFHQAYTREAVLRLGKRHNCLAFAEQCLEEGVVAYQKYALSLMPNYVDYLGKKGKGANFSTWFLILNQLLKVYKFFKPQLTEPPKPPKHIAKSIEKVEQEYAGNLRLQSA</sequence>
<gene>
    <name evidence="1" type="ORF">ABVT43_09715</name>
</gene>
<reference evidence="1 2" key="1">
    <citation type="submission" date="2024-06" db="EMBL/GenBank/DDBJ databases">
        <authorList>
            <person name="Li F."/>
        </authorList>
    </citation>
    <scope>NUCLEOTIDE SEQUENCE [LARGE SCALE GENOMIC DNA]</scope>
    <source>
        <strain evidence="1 2">GXAS 311</strain>
    </source>
</reference>
<accession>A0ABV2BTZ7</accession>
<dbReference type="EMBL" id="JBEVCJ010000009">
    <property type="protein sequence ID" value="MET1255402.1"/>
    <property type="molecule type" value="Genomic_DNA"/>
</dbReference>
<dbReference type="RefSeq" id="WP_353895987.1">
    <property type="nucleotide sequence ID" value="NZ_JBEVCJ010000009.1"/>
</dbReference>
<evidence type="ECO:0000313" key="2">
    <source>
        <dbReference type="Proteomes" id="UP001548189"/>
    </source>
</evidence>
<dbReference type="Proteomes" id="UP001548189">
    <property type="component" value="Unassembled WGS sequence"/>
</dbReference>
<dbReference type="CDD" id="cd00657">
    <property type="entry name" value="Ferritin_like"/>
    <property type="match status" value="1"/>
</dbReference>
<proteinExistence type="predicted"/>
<evidence type="ECO:0000313" key="1">
    <source>
        <dbReference type="EMBL" id="MET1255402.1"/>
    </source>
</evidence>